<dbReference type="AlphaFoldDB" id="A0A1E2SKD2"/>
<organism evidence="3 4">
    <name type="scientific">Leifsonia xyli subsp. xyli</name>
    <dbReference type="NCBI Taxonomy" id="59736"/>
    <lineage>
        <taxon>Bacteria</taxon>
        <taxon>Bacillati</taxon>
        <taxon>Actinomycetota</taxon>
        <taxon>Actinomycetes</taxon>
        <taxon>Micrococcales</taxon>
        <taxon>Microbacteriaceae</taxon>
        <taxon>Leifsonia</taxon>
    </lineage>
</organism>
<dbReference type="EMBL" id="LNZG01000020">
    <property type="protein sequence ID" value="ODA90150.1"/>
    <property type="molecule type" value="Genomic_DNA"/>
</dbReference>
<proteinExistence type="predicted"/>
<protein>
    <recommendedName>
        <fullName evidence="5">Lactococcin 972 family bacteriocin</fullName>
    </recommendedName>
</protein>
<gene>
    <name evidence="3" type="ORF">ATY41_11395</name>
</gene>
<evidence type="ECO:0000256" key="2">
    <source>
        <dbReference type="SAM" id="SignalP"/>
    </source>
</evidence>
<keyword evidence="2" id="KW-0732">Signal</keyword>
<evidence type="ECO:0000256" key="1">
    <source>
        <dbReference type="SAM" id="MobiDB-lite"/>
    </source>
</evidence>
<name>A0A1E2SKD2_LEIXY</name>
<sequence length="162" mass="17029">MTKKTRRLASVLAASTARAALVAGAVLAAAPASAAGYYSPYAARDYSQAKTWTSNGTQGRSYAQHGSRTASSAWTLSNSWAFADAGNSNSYSAAVYFRVHGGIRVAGSRRKGEGHDETAAGSGHDSHAAPVRRDDRGDDREPETLRADSSGCCNTTISWRVV</sequence>
<feature type="region of interest" description="Disordered" evidence="1">
    <location>
        <begin position="107"/>
        <end position="150"/>
    </location>
</feature>
<dbReference type="RefSeq" id="WP_068981855.1">
    <property type="nucleotide sequence ID" value="NZ_LNZG01000020.1"/>
</dbReference>
<feature type="signal peptide" evidence="2">
    <location>
        <begin position="1"/>
        <end position="34"/>
    </location>
</feature>
<evidence type="ECO:0008006" key="5">
    <source>
        <dbReference type="Google" id="ProtNLM"/>
    </source>
</evidence>
<accession>A0A1E2SKD2</accession>
<feature type="chain" id="PRO_5009116752" description="Lactococcin 972 family bacteriocin" evidence="2">
    <location>
        <begin position="35"/>
        <end position="162"/>
    </location>
</feature>
<feature type="compositionally biased region" description="Basic and acidic residues" evidence="1">
    <location>
        <begin position="110"/>
        <end position="146"/>
    </location>
</feature>
<dbReference type="Proteomes" id="UP000094426">
    <property type="component" value="Unassembled WGS sequence"/>
</dbReference>
<comment type="caution">
    <text evidence="3">The sequence shown here is derived from an EMBL/GenBank/DDBJ whole genome shotgun (WGS) entry which is preliminary data.</text>
</comment>
<evidence type="ECO:0000313" key="4">
    <source>
        <dbReference type="Proteomes" id="UP000094426"/>
    </source>
</evidence>
<evidence type="ECO:0000313" key="3">
    <source>
        <dbReference type="EMBL" id="ODA90150.1"/>
    </source>
</evidence>
<reference evidence="3 4" key="1">
    <citation type="submission" date="2015-11" db="EMBL/GenBank/DDBJ databases">
        <authorList>
            <person name="Zhang Y."/>
            <person name="Guo Z."/>
        </authorList>
    </citation>
    <scope>NUCLEOTIDE SEQUENCE [LARGE SCALE GENOMIC DNA]</scope>
    <source>
        <strain evidence="4">gdw1</strain>
    </source>
</reference>